<evidence type="ECO:0000313" key="3">
    <source>
        <dbReference type="Proteomes" id="UP001428341"/>
    </source>
</evidence>
<dbReference type="EMBL" id="JBCGBO010000006">
    <property type="protein sequence ID" value="KAK9194230.1"/>
    <property type="molecule type" value="Genomic_DNA"/>
</dbReference>
<keyword evidence="3" id="KW-1185">Reference proteome</keyword>
<accession>A0AAP0M1A7</accession>
<evidence type="ECO:0000256" key="1">
    <source>
        <dbReference type="SAM" id="SignalP"/>
    </source>
</evidence>
<sequence length="77" mass="8809">MHAVHLWIELIVFNLGLNVHFVSGPQGELRLYLDGLADADYVTLCKRTPIWTACNITIASRLELLFQDYPPQQQDLL</sequence>
<gene>
    <name evidence="2" type="ORF">WN944_004934</name>
</gene>
<name>A0AAP0M1A7_9ROSI</name>
<organism evidence="2 3">
    <name type="scientific">Citrus x changshan-huyou</name>
    <dbReference type="NCBI Taxonomy" id="2935761"/>
    <lineage>
        <taxon>Eukaryota</taxon>
        <taxon>Viridiplantae</taxon>
        <taxon>Streptophyta</taxon>
        <taxon>Embryophyta</taxon>
        <taxon>Tracheophyta</taxon>
        <taxon>Spermatophyta</taxon>
        <taxon>Magnoliopsida</taxon>
        <taxon>eudicotyledons</taxon>
        <taxon>Gunneridae</taxon>
        <taxon>Pentapetalae</taxon>
        <taxon>rosids</taxon>
        <taxon>malvids</taxon>
        <taxon>Sapindales</taxon>
        <taxon>Rutaceae</taxon>
        <taxon>Aurantioideae</taxon>
        <taxon>Citrus</taxon>
    </lineage>
</organism>
<dbReference type="Proteomes" id="UP001428341">
    <property type="component" value="Unassembled WGS sequence"/>
</dbReference>
<protein>
    <submittedName>
        <fullName evidence="2">Uncharacterized protein</fullName>
    </submittedName>
</protein>
<dbReference type="AlphaFoldDB" id="A0AAP0M1A7"/>
<feature type="signal peptide" evidence="1">
    <location>
        <begin position="1"/>
        <end position="24"/>
    </location>
</feature>
<comment type="caution">
    <text evidence="2">The sequence shown here is derived from an EMBL/GenBank/DDBJ whole genome shotgun (WGS) entry which is preliminary data.</text>
</comment>
<keyword evidence="1" id="KW-0732">Signal</keyword>
<evidence type="ECO:0000313" key="2">
    <source>
        <dbReference type="EMBL" id="KAK9194230.1"/>
    </source>
</evidence>
<reference evidence="2 3" key="1">
    <citation type="submission" date="2024-05" db="EMBL/GenBank/DDBJ databases">
        <title>Haplotype-resolved chromosome-level genome assembly of Huyou (Citrus changshanensis).</title>
        <authorList>
            <person name="Miao C."/>
            <person name="Chen W."/>
            <person name="Wu Y."/>
            <person name="Wang L."/>
            <person name="Zhao S."/>
            <person name="Grierson D."/>
            <person name="Xu C."/>
            <person name="Chen K."/>
        </authorList>
    </citation>
    <scope>NUCLEOTIDE SEQUENCE [LARGE SCALE GENOMIC DNA]</scope>
    <source>
        <strain evidence="2">01-14</strain>
        <tissue evidence="2">Leaf</tissue>
    </source>
</reference>
<proteinExistence type="predicted"/>
<feature type="chain" id="PRO_5043015748" evidence="1">
    <location>
        <begin position="25"/>
        <end position="77"/>
    </location>
</feature>